<dbReference type="EMBL" id="CAJRAU010000001">
    <property type="protein sequence ID" value="CAG5068009.1"/>
    <property type="molecule type" value="Genomic_DNA"/>
</dbReference>
<keyword evidence="3" id="KW-1185">Reference proteome</keyword>
<gene>
    <name evidence="2" type="ORF">DYBT9623_00737</name>
</gene>
<accession>A0ABN7R7C5</accession>
<evidence type="ECO:0000256" key="1">
    <source>
        <dbReference type="SAM" id="MobiDB-lite"/>
    </source>
</evidence>
<feature type="region of interest" description="Disordered" evidence="1">
    <location>
        <begin position="1"/>
        <end position="36"/>
    </location>
</feature>
<protein>
    <submittedName>
        <fullName evidence="2">Uncharacterized protein</fullName>
    </submittedName>
</protein>
<comment type="caution">
    <text evidence="2">The sequence shown here is derived from an EMBL/GenBank/DDBJ whole genome shotgun (WGS) entry which is preliminary data.</text>
</comment>
<proteinExistence type="predicted"/>
<organism evidence="2 3">
    <name type="scientific">Dyadobacter linearis</name>
    <dbReference type="NCBI Taxonomy" id="2823330"/>
    <lineage>
        <taxon>Bacteria</taxon>
        <taxon>Pseudomonadati</taxon>
        <taxon>Bacteroidota</taxon>
        <taxon>Cytophagia</taxon>
        <taxon>Cytophagales</taxon>
        <taxon>Spirosomataceae</taxon>
        <taxon>Dyadobacter</taxon>
    </lineage>
</organism>
<dbReference type="Proteomes" id="UP000679725">
    <property type="component" value="Unassembled WGS sequence"/>
</dbReference>
<sequence length="57" mass="6634">MLMNRSAKYKSIQELKSSSRLADPSSTKSMNLHDSFERSLKALRQEYINQKKQVNES</sequence>
<feature type="compositionally biased region" description="Polar residues" evidence="1">
    <location>
        <begin position="14"/>
        <end position="32"/>
    </location>
</feature>
<evidence type="ECO:0000313" key="2">
    <source>
        <dbReference type="EMBL" id="CAG5068009.1"/>
    </source>
</evidence>
<reference evidence="2 3" key="1">
    <citation type="submission" date="2021-04" db="EMBL/GenBank/DDBJ databases">
        <authorList>
            <person name="Rodrigo-Torres L."/>
            <person name="Arahal R. D."/>
            <person name="Lucena T."/>
        </authorList>
    </citation>
    <scope>NUCLEOTIDE SEQUENCE [LARGE SCALE GENOMIC DNA]</scope>
    <source>
        <strain evidence="2 3">CECT 9623</strain>
    </source>
</reference>
<name>A0ABN7R7C5_9BACT</name>
<evidence type="ECO:0000313" key="3">
    <source>
        <dbReference type="Proteomes" id="UP000679725"/>
    </source>
</evidence>